<evidence type="ECO:0000256" key="1">
    <source>
        <dbReference type="ARBA" id="ARBA00004496"/>
    </source>
</evidence>
<dbReference type="GO" id="GO:0017101">
    <property type="term" value="C:aminoacyl-tRNA synthetase multienzyme complex"/>
    <property type="evidence" value="ECO:0007669"/>
    <property type="project" value="TreeGrafter"/>
</dbReference>
<dbReference type="HAMAP" id="MF_02075">
    <property type="entry name" value="Asp_tRNA_synth_type2"/>
    <property type="match status" value="1"/>
</dbReference>
<feature type="binding site" evidence="10">
    <location>
        <position position="211"/>
    </location>
    <ligand>
        <name>L-aspartate</name>
        <dbReference type="ChEBI" id="CHEBI:29991"/>
    </ligand>
</feature>
<accession>A0A847UFS3</accession>
<dbReference type="CDD" id="cd04316">
    <property type="entry name" value="ND_PkAspRS_like_N"/>
    <property type="match status" value="1"/>
</dbReference>
<dbReference type="GO" id="GO:0004815">
    <property type="term" value="F:aspartate-tRNA ligase activity"/>
    <property type="evidence" value="ECO:0007669"/>
    <property type="project" value="UniProtKB-UniRule"/>
</dbReference>
<dbReference type="EMBL" id="WOYG01000001">
    <property type="protein sequence ID" value="NLV11346.1"/>
    <property type="molecule type" value="Genomic_DNA"/>
</dbReference>
<dbReference type="SUPFAM" id="SSF50249">
    <property type="entry name" value="Nucleic acid-binding proteins"/>
    <property type="match status" value="1"/>
</dbReference>
<dbReference type="GO" id="GO:0003723">
    <property type="term" value="F:RNA binding"/>
    <property type="evidence" value="ECO:0007669"/>
    <property type="project" value="TreeGrafter"/>
</dbReference>
<dbReference type="PANTHER" id="PTHR43450:SF1">
    <property type="entry name" value="ASPARTATE--TRNA LIGASE, CYTOPLASMIC"/>
    <property type="match status" value="1"/>
</dbReference>
<feature type="binding site" evidence="10">
    <location>
        <begin position="219"/>
        <end position="221"/>
    </location>
    <ligand>
        <name>ATP</name>
        <dbReference type="ChEBI" id="CHEBI:30616"/>
    </ligand>
</feature>
<feature type="domain" description="Aminoacyl-transfer RNA synthetases class-II family profile" evidence="11">
    <location>
        <begin position="99"/>
        <end position="432"/>
    </location>
</feature>
<keyword evidence="8 10" id="KW-0648">Protein biosynthesis</keyword>
<dbReference type="Gene3D" id="2.40.50.140">
    <property type="entry name" value="Nucleic acid-binding proteins"/>
    <property type="match status" value="1"/>
</dbReference>
<evidence type="ECO:0000313" key="13">
    <source>
        <dbReference type="Proteomes" id="UP000608662"/>
    </source>
</evidence>
<evidence type="ECO:0000256" key="2">
    <source>
        <dbReference type="ARBA" id="ARBA00005312"/>
    </source>
</evidence>
<feature type="site" description="Important for tRNA non-discrimination" evidence="10">
    <location>
        <position position="82"/>
    </location>
</feature>
<dbReference type="GO" id="GO:0050560">
    <property type="term" value="F:aspartate-tRNA(Asn) ligase activity"/>
    <property type="evidence" value="ECO:0007669"/>
    <property type="project" value="UniProtKB-EC"/>
</dbReference>
<dbReference type="PROSITE" id="PS50862">
    <property type="entry name" value="AA_TRNA_LIGASE_II"/>
    <property type="match status" value="1"/>
</dbReference>
<name>A0A847UFS3_9EURY</name>
<dbReference type="Pfam" id="PF00152">
    <property type="entry name" value="tRNA-synt_2"/>
    <property type="match status" value="1"/>
</dbReference>
<dbReference type="InterPro" id="IPR045864">
    <property type="entry name" value="aa-tRNA-synth_II/BPL/LPL"/>
</dbReference>
<evidence type="ECO:0000259" key="11">
    <source>
        <dbReference type="PROSITE" id="PS50862"/>
    </source>
</evidence>
<evidence type="ECO:0000313" key="12">
    <source>
        <dbReference type="EMBL" id="NLV11346.1"/>
    </source>
</evidence>
<proteinExistence type="inferred from homology"/>
<evidence type="ECO:0000256" key="10">
    <source>
        <dbReference type="HAMAP-Rule" id="MF_02075"/>
    </source>
</evidence>
<feature type="binding site" evidence="10">
    <location>
        <position position="167"/>
    </location>
    <ligand>
        <name>L-aspartate</name>
        <dbReference type="ChEBI" id="CHEBI:29991"/>
    </ligand>
</feature>
<dbReference type="PANTHER" id="PTHR43450">
    <property type="entry name" value="ASPARTYL-TRNA SYNTHETASE"/>
    <property type="match status" value="1"/>
</dbReference>
<keyword evidence="3 10" id="KW-0963">Cytoplasm</keyword>
<comment type="caution">
    <text evidence="12">The sequence shown here is derived from an EMBL/GenBank/DDBJ whole genome shotgun (WGS) entry which is preliminary data.</text>
</comment>
<dbReference type="OrthoDB" id="5908at2157"/>
<dbReference type="InterPro" id="IPR004365">
    <property type="entry name" value="NA-bd_OB_tRNA"/>
</dbReference>
<dbReference type="AlphaFoldDB" id="A0A847UFS3"/>
<dbReference type="InterPro" id="IPR012340">
    <property type="entry name" value="NA-bd_OB-fold"/>
</dbReference>
<evidence type="ECO:0000256" key="6">
    <source>
        <dbReference type="ARBA" id="ARBA00022840"/>
    </source>
</evidence>
<feature type="region of interest" description="Aspartate" evidence="10">
    <location>
        <begin position="189"/>
        <end position="192"/>
    </location>
</feature>
<organism evidence="12 13">
    <name type="scientific">Halomicrobium mukohataei</name>
    <dbReference type="NCBI Taxonomy" id="57705"/>
    <lineage>
        <taxon>Archaea</taxon>
        <taxon>Methanobacteriati</taxon>
        <taxon>Methanobacteriota</taxon>
        <taxon>Stenosarchaea group</taxon>
        <taxon>Halobacteria</taxon>
        <taxon>Halobacteriales</taxon>
        <taxon>Haloarculaceae</taxon>
        <taxon>Halomicrobium</taxon>
    </lineage>
</organism>
<dbReference type="InterPro" id="IPR004523">
    <property type="entry name" value="Asp-tRNA_synthase_2"/>
</dbReference>
<evidence type="ECO:0000256" key="3">
    <source>
        <dbReference type="ARBA" id="ARBA00022490"/>
    </source>
</evidence>
<feature type="binding site" evidence="10">
    <location>
        <position position="358"/>
    </location>
    <ligand>
        <name>Mg(2+)</name>
        <dbReference type="ChEBI" id="CHEBI:18420"/>
        <label>2</label>
    </ligand>
</feature>
<dbReference type="NCBIfam" id="TIGR00458">
    <property type="entry name" value="aspS_nondisc"/>
    <property type="match status" value="1"/>
</dbReference>
<evidence type="ECO:0000256" key="9">
    <source>
        <dbReference type="ARBA" id="ARBA00023146"/>
    </source>
</evidence>
<feature type="binding site" evidence="10">
    <location>
        <position position="355"/>
    </location>
    <ligand>
        <name>Mg(2+)</name>
        <dbReference type="ChEBI" id="CHEBI:18420"/>
        <label>2</label>
    </ligand>
</feature>
<comment type="catalytic activity">
    <reaction evidence="10">
        <text>tRNA(Asx) + L-aspartate + ATP = L-aspartyl-tRNA(Asx) + AMP + diphosphate</text>
        <dbReference type="Rhea" id="RHEA:18349"/>
        <dbReference type="Rhea" id="RHEA-COMP:9710"/>
        <dbReference type="Rhea" id="RHEA-COMP:9711"/>
        <dbReference type="ChEBI" id="CHEBI:29991"/>
        <dbReference type="ChEBI" id="CHEBI:30616"/>
        <dbReference type="ChEBI" id="CHEBI:33019"/>
        <dbReference type="ChEBI" id="CHEBI:78442"/>
        <dbReference type="ChEBI" id="CHEBI:78516"/>
        <dbReference type="ChEBI" id="CHEBI:456215"/>
        <dbReference type="EC" id="6.1.1.23"/>
    </reaction>
</comment>
<evidence type="ECO:0000256" key="5">
    <source>
        <dbReference type="ARBA" id="ARBA00022741"/>
    </source>
</evidence>
<dbReference type="InterPro" id="IPR004364">
    <property type="entry name" value="Aa-tRNA-synt_II"/>
</dbReference>
<keyword evidence="6 10" id="KW-0067">ATP-binding</keyword>
<keyword evidence="7 10" id="KW-0460">Magnesium</keyword>
<dbReference type="InterPro" id="IPR006195">
    <property type="entry name" value="aa-tRNA-synth_II"/>
</dbReference>
<dbReference type="SUPFAM" id="SSF55681">
    <property type="entry name" value="Class II aaRS and biotin synthetases"/>
    <property type="match status" value="1"/>
</dbReference>
<dbReference type="Proteomes" id="UP000608662">
    <property type="component" value="Unassembled WGS sequence"/>
</dbReference>
<evidence type="ECO:0000256" key="7">
    <source>
        <dbReference type="ARBA" id="ARBA00022842"/>
    </source>
</evidence>
<feature type="binding site" evidence="10">
    <location>
        <position position="358"/>
    </location>
    <ligand>
        <name>L-aspartate</name>
        <dbReference type="ChEBI" id="CHEBI:29991"/>
    </ligand>
</feature>
<keyword evidence="5 10" id="KW-0547">Nucleotide-binding</keyword>
<comment type="subunit">
    <text evidence="10">Homodimer.</text>
</comment>
<dbReference type="GO" id="GO:0000287">
    <property type="term" value="F:magnesium ion binding"/>
    <property type="evidence" value="ECO:0007669"/>
    <property type="project" value="UniProtKB-UniRule"/>
</dbReference>
<keyword evidence="10" id="KW-0479">Metal-binding</keyword>
<dbReference type="GO" id="GO:0005524">
    <property type="term" value="F:ATP binding"/>
    <property type="evidence" value="ECO:0007669"/>
    <property type="project" value="UniProtKB-UniRule"/>
</dbReference>
<comment type="subcellular location">
    <subcellularLocation>
        <location evidence="1 10">Cytoplasm</location>
    </subcellularLocation>
</comment>
<feature type="binding site" evidence="10">
    <location>
        <position position="362"/>
    </location>
    <ligand>
        <name>L-aspartate</name>
        <dbReference type="ChEBI" id="CHEBI:29991"/>
    </ligand>
</feature>
<sequence>MDDRTYTADAEPGDTVTVAGWVHEVRDLGGIAFLILRDTTGKIQVKFEKDEMDDDLVETGLNVHRESVISVTGDVEEEPRAPTGVEVTPASVDVISEADPELPLDPSGKVDAELSTRLDNRTLDLRKDEVKAIFEIRAEVLRAVREQFRELGCTEINTPKIVATGTEGGTELFPITYFGQEAFMNQSPQLFKQLMVGSGLERVFEIGPIFRAEEHNTPRHLNEATSIDFESAFSDHTEAMDACEAVVKAAYEAVEANCQDALEALDLADEFEAPEGEFPRLTYEEAIERINATGELDEPLVWGDDLPTEGEHALGQDVGEHYFITDWPSEIKPFYIMDKDDEVSTGFDMMHPSMELVSGGQREHRYDHLVEGFEQQGLDPEAFDYYTKMFKYGMPPHAGWGLGGERLIMTMLGLGNIREAVLFPRDRQRLSP</sequence>
<comment type="cofactor">
    <cofactor evidence="10">
        <name>Mg(2+)</name>
        <dbReference type="ChEBI" id="CHEBI:18420"/>
    </cofactor>
    <text evidence="10">Binds 3 Mg(2+) cations per subunit. The strongest magnesium site (Mg1) is bound to the beta- and gamma-phosphates of ATP and four water molecules complete its coordination sphere.</text>
</comment>
<dbReference type="InterPro" id="IPR002312">
    <property type="entry name" value="Asp/Asn-tRNA-synth_IIb"/>
</dbReference>
<gene>
    <name evidence="10 12" type="primary">aspS</name>
    <name evidence="12" type="ORF">GOC74_15565</name>
</gene>
<protein>
    <recommendedName>
        <fullName evidence="10">Aspartate--tRNA(Asp/Asn) ligase</fullName>
        <ecNumber evidence="10">6.1.1.23</ecNumber>
    </recommendedName>
    <alternativeName>
        <fullName evidence="10">Aspartyl-tRNA synthetase</fullName>
        <shortName evidence="10">AspRS</shortName>
    </alternativeName>
    <alternativeName>
        <fullName evidence="10">Non-discriminating aspartyl-tRNA synthetase</fullName>
        <shortName evidence="10">ND-AspRS</shortName>
    </alternativeName>
</protein>
<comment type="function">
    <text evidence="10">Aspartyl-tRNA synthetase with relaxed tRNA specificity since it is able to aspartylate not only its cognate tRNA(Asp) but also tRNA(Asn). Reaction proceeds in two steps: L-aspartate is first activated by ATP to form Asp-AMP and then transferred to the acceptor end of tRNA(Asp/Asn).</text>
</comment>
<dbReference type="GO" id="GO:0006422">
    <property type="term" value="P:aspartyl-tRNA aminoacylation"/>
    <property type="evidence" value="ECO:0007669"/>
    <property type="project" value="UniProtKB-UniRule"/>
</dbReference>
<feature type="binding site" evidence="10">
    <location>
        <begin position="211"/>
        <end position="213"/>
    </location>
    <ligand>
        <name>ATP</name>
        <dbReference type="ChEBI" id="CHEBI:30616"/>
    </ligand>
</feature>
<comment type="caution">
    <text evidence="10">Lacks conserved residue(s) required for the propagation of feature annotation.</text>
</comment>
<keyword evidence="9 10" id="KW-0030">Aminoacyl-tRNA synthetase</keyword>
<feature type="binding site" evidence="10">
    <location>
        <position position="355"/>
    </location>
    <ligand>
        <name>ATP</name>
        <dbReference type="ChEBI" id="CHEBI:30616"/>
    </ligand>
</feature>
<evidence type="ECO:0000256" key="8">
    <source>
        <dbReference type="ARBA" id="ARBA00022917"/>
    </source>
</evidence>
<dbReference type="CDD" id="cd00776">
    <property type="entry name" value="AsxRS_core"/>
    <property type="match status" value="1"/>
</dbReference>
<comment type="similarity">
    <text evidence="2 10">Belongs to the class-II aminoacyl-tRNA synthetase family. Type 2 subfamily.</text>
</comment>
<dbReference type="Pfam" id="PF01336">
    <property type="entry name" value="tRNA_anti-codon"/>
    <property type="match status" value="1"/>
</dbReference>
<dbReference type="EC" id="6.1.1.23" evidence="10"/>
<dbReference type="PRINTS" id="PR01042">
    <property type="entry name" value="TRNASYNTHASP"/>
</dbReference>
<keyword evidence="4 10" id="KW-0436">Ligase</keyword>
<feature type="binding site" evidence="10">
    <location>
        <begin position="403"/>
        <end position="406"/>
    </location>
    <ligand>
        <name>ATP</name>
        <dbReference type="ChEBI" id="CHEBI:30616"/>
    </ligand>
</feature>
<reference evidence="12" key="1">
    <citation type="submission" date="2019-12" db="EMBL/GenBank/DDBJ databases">
        <title>Whole-genome sequence of Halomicrobium mukohataei pws1.</title>
        <authorList>
            <person name="Verma D.K."/>
            <person name="Gopal K."/>
            <person name="Prasad E.S."/>
        </authorList>
    </citation>
    <scope>NUCLEOTIDE SEQUENCE</scope>
    <source>
        <strain evidence="12">Pws1</strain>
    </source>
</reference>
<dbReference type="FunFam" id="3.30.930.10:FF:000038">
    <property type="entry name" value="Aspartate--tRNA ligase"/>
    <property type="match status" value="1"/>
</dbReference>
<dbReference type="Gene3D" id="3.30.930.10">
    <property type="entry name" value="Bira Bifunctional Protein, Domain 2"/>
    <property type="match status" value="1"/>
</dbReference>
<dbReference type="GO" id="GO:0005829">
    <property type="term" value="C:cytosol"/>
    <property type="evidence" value="ECO:0007669"/>
    <property type="project" value="TreeGrafter"/>
</dbReference>
<dbReference type="NCBIfam" id="NF003483">
    <property type="entry name" value="PRK05159.1"/>
    <property type="match status" value="1"/>
</dbReference>
<feature type="binding site" evidence="10">
    <location>
        <position position="355"/>
    </location>
    <ligand>
        <name>Mg(2+)</name>
        <dbReference type="ChEBI" id="CHEBI:18420"/>
        <label>3</label>
    </ligand>
</feature>
<evidence type="ECO:0000256" key="4">
    <source>
        <dbReference type="ARBA" id="ARBA00022598"/>
    </source>
</evidence>
<dbReference type="RefSeq" id="WP_170095039.1">
    <property type="nucleotide sequence ID" value="NZ_WOYG01000001.1"/>
</dbReference>